<dbReference type="EMBL" id="RBIL01000002">
    <property type="protein sequence ID" value="RKQ86058.1"/>
    <property type="molecule type" value="Genomic_DNA"/>
</dbReference>
<dbReference type="SUPFAM" id="SSF53474">
    <property type="entry name" value="alpha/beta-Hydrolases"/>
    <property type="match status" value="1"/>
</dbReference>
<proteinExistence type="predicted"/>
<comment type="caution">
    <text evidence="2">The sequence shown here is derived from an EMBL/GenBank/DDBJ whole genome shotgun (WGS) entry which is preliminary data.</text>
</comment>
<dbReference type="GO" id="GO:0016787">
    <property type="term" value="F:hydrolase activity"/>
    <property type="evidence" value="ECO:0007669"/>
    <property type="project" value="UniProtKB-KW"/>
</dbReference>
<dbReference type="InterPro" id="IPR051044">
    <property type="entry name" value="MAG_DAG_Lipase"/>
</dbReference>
<name>A0A660KY20_9ACTN</name>
<dbReference type="Gene3D" id="3.40.50.1820">
    <property type="entry name" value="alpha/beta hydrolase"/>
    <property type="match status" value="1"/>
</dbReference>
<dbReference type="AlphaFoldDB" id="A0A660KY20"/>
<reference evidence="2 3" key="1">
    <citation type="submission" date="2018-10" db="EMBL/GenBank/DDBJ databases">
        <title>Genomic Encyclopedia of Archaeal and Bacterial Type Strains, Phase II (KMG-II): from individual species to whole genera.</title>
        <authorList>
            <person name="Goeker M."/>
        </authorList>
    </citation>
    <scope>NUCLEOTIDE SEQUENCE [LARGE SCALE GENOMIC DNA]</scope>
    <source>
        <strain evidence="2 3">DSM 14954</strain>
    </source>
</reference>
<dbReference type="Pfam" id="PF12146">
    <property type="entry name" value="Hydrolase_4"/>
    <property type="match status" value="1"/>
</dbReference>
<dbReference type="RefSeq" id="WP_121253477.1">
    <property type="nucleotide sequence ID" value="NZ_RBIL01000002.1"/>
</dbReference>
<dbReference type="OrthoDB" id="9806902at2"/>
<dbReference type="PRINTS" id="PR00111">
    <property type="entry name" value="ABHYDROLASE"/>
</dbReference>
<dbReference type="InterPro" id="IPR029058">
    <property type="entry name" value="AB_hydrolase_fold"/>
</dbReference>
<dbReference type="Proteomes" id="UP000278962">
    <property type="component" value="Unassembled WGS sequence"/>
</dbReference>
<keyword evidence="2" id="KW-0378">Hydrolase</keyword>
<evidence type="ECO:0000313" key="3">
    <source>
        <dbReference type="Proteomes" id="UP000278962"/>
    </source>
</evidence>
<feature type="domain" description="Serine aminopeptidase S33" evidence="1">
    <location>
        <begin position="20"/>
        <end position="241"/>
    </location>
</feature>
<gene>
    <name evidence="2" type="ORF">C8N24_4067</name>
</gene>
<dbReference type="PANTHER" id="PTHR11614">
    <property type="entry name" value="PHOSPHOLIPASE-RELATED"/>
    <property type="match status" value="1"/>
</dbReference>
<protein>
    <submittedName>
        <fullName evidence="2">Alpha-beta hydrolase superfamily lysophospholipase</fullName>
    </submittedName>
</protein>
<evidence type="ECO:0000313" key="2">
    <source>
        <dbReference type="EMBL" id="RKQ86058.1"/>
    </source>
</evidence>
<dbReference type="InterPro" id="IPR000073">
    <property type="entry name" value="AB_hydrolase_1"/>
</dbReference>
<sequence>MSGESKQVGRVQVRSWPIKDPERLVVLVHGYGEHIGRYEHVAAALNARGSSVVGPDHVGHGRSDGEPALVEDFEPVVDDLHAVVADARGDLPVVMVGHSMGGLIAARYAQRHGDELAGLVLSGPAVGLAPVFEGWLADPPSDPIDGAVLSREPAVGEAYAADPLVYHGGWKVPTLRAFIAADEAIAAGPAFGALPLLYVHGGDDQLVPVTLARPVVERLAGPESETVIIDGARHEVFNETDQAETIGRVAEFAERVTAR</sequence>
<organism evidence="2 3">
    <name type="scientific">Solirubrobacter pauli</name>
    <dbReference type="NCBI Taxonomy" id="166793"/>
    <lineage>
        <taxon>Bacteria</taxon>
        <taxon>Bacillati</taxon>
        <taxon>Actinomycetota</taxon>
        <taxon>Thermoleophilia</taxon>
        <taxon>Solirubrobacterales</taxon>
        <taxon>Solirubrobacteraceae</taxon>
        <taxon>Solirubrobacter</taxon>
    </lineage>
</organism>
<evidence type="ECO:0000259" key="1">
    <source>
        <dbReference type="Pfam" id="PF12146"/>
    </source>
</evidence>
<keyword evidence="3" id="KW-1185">Reference proteome</keyword>
<accession>A0A660KY20</accession>
<dbReference type="InterPro" id="IPR022742">
    <property type="entry name" value="Hydrolase_4"/>
</dbReference>